<dbReference type="EMBL" id="BPQI01000072">
    <property type="protein sequence ID" value="GJD56740.1"/>
    <property type="molecule type" value="Genomic_DNA"/>
</dbReference>
<accession>A0A564FUN0</accession>
<evidence type="ECO:0000256" key="1">
    <source>
        <dbReference type="SAM" id="MobiDB-lite"/>
    </source>
</evidence>
<sequence>MNWKRVSAVAGSTAAFVAAVAVGALAIVSLSPGERPVLPAQQGLLIENATALKPFESRAKPAVPQGAPRPQGIVAEAEVAELREPALSRAEPPPASAPGEAAPRPAEPRGVARSRAPFHEVPSARAPAAETDSGPVQEAAPPPPPPRQRVAALPKAEPRTEPRTEPRPEARPPRPLQAALPSAQPPPGGVLTPAEIRRMRLSLRLTREQEPYWPPLEQALLEISAQQSAMVRAGQDPKEAFGIGTGMRIYSVARPFLDQLREDQKAQVRARARAMGFGSIASQI</sequence>
<evidence type="ECO:0000313" key="2">
    <source>
        <dbReference type="EMBL" id="GJD56740.1"/>
    </source>
</evidence>
<organism evidence="3 4">
    <name type="scientific">Methylobacterium dankookense</name>
    <dbReference type="NCBI Taxonomy" id="560405"/>
    <lineage>
        <taxon>Bacteria</taxon>
        <taxon>Pseudomonadati</taxon>
        <taxon>Pseudomonadota</taxon>
        <taxon>Alphaproteobacteria</taxon>
        <taxon>Hyphomicrobiales</taxon>
        <taxon>Methylobacteriaceae</taxon>
        <taxon>Methylobacterium</taxon>
    </lineage>
</organism>
<reference evidence="3 4" key="1">
    <citation type="submission" date="2019-06" db="EMBL/GenBank/DDBJ databases">
        <authorList>
            <person name="Rodrigo-Torres L."/>
            <person name="Arahal R. D."/>
            <person name="Lucena T."/>
        </authorList>
    </citation>
    <scope>NUCLEOTIDE SEQUENCE [LARGE SCALE GENOMIC DNA]</scope>
    <source>
        <strain evidence="3 4">SW08-7</strain>
    </source>
</reference>
<reference evidence="2" key="2">
    <citation type="journal article" date="2021" name="Front. Microbiol.">
        <title>Comprehensive Comparative Genomics and Phenotyping of Methylobacterium Species.</title>
        <authorList>
            <person name="Alessa O."/>
            <person name="Ogura Y."/>
            <person name="Fujitani Y."/>
            <person name="Takami H."/>
            <person name="Hayashi T."/>
            <person name="Sahin N."/>
            <person name="Tani A."/>
        </authorList>
    </citation>
    <scope>NUCLEOTIDE SEQUENCE</scope>
    <source>
        <strain evidence="2">DSM 22415</strain>
    </source>
</reference>
<dbReference type="EMBL" id="CABFVH010000006">
    <property type="protein sequence ID" value="VUF11752.1"/>
    <property type="molecule type" value="Genomic_DNA"/>
</dbReference>
<feature type="region of interest" description="Disordered" evidence="1">
    <location>
        <begin position="85"/>
        <end position="192"/>
    </location>
</feature>
<dbReference type="Proteomes" id="UP001055303">
    <property type="component" value="Unassembled WGS sequence"/>
</dbReference>
<keyword evidence="5" id="KW-1185">Reference proteome</keyword>
<protein>
    <submittedName>
        <fullName evidence="3">Uncharacterized protein</fullName>
    </submittedName>
</protein>
<evidence type="ECO:0000313" key="5">
    <source>
        <dbReference type="Proteomes" id="UP001055303"/>
    </source>
</evidence>
<evidence type="ECO:0000313" key="3">
    <source>
        <dbReference type="EMBL" id="VUF11752.1"/>
    </source>
</evidence>
<feature type="compositionally biased region" description="Basic and acidic residues" evidence="1">
    <location>
        <begin position="156"/>
        <end position="172"/>
    </location>
</feature>
<dbReference type="Proteomes" id="UP000401717">
    <property type="component" value="Unassembled WGS sequence"/>
</dbReference>
<dbReference type="AlphaFoldDB" id="A0A564FUN0"/>
<evidence type="ECO:0000313" key="4">
    <source>
        <dbReference type="Proteomes" id="UP000401717"/>
    </source>
</evidence>
<proteinExistence type="predicted"/>
<name>A0A564FUN0_9HYPH</name>
<dbReference type="RefSeq" id="WP_144762205.1">
    <property type="nucleotide sequence ID" value="NZ_BPQI01000072.1"/>
</dbReference>
<feature type="compositionally biased region" description="Low complexity" evidence="1">
    <location>
        <begin position="97"/>
        <end position="113"/>
    </location>
</feature>
<reference evidence="2" key="3">
    <citation type="submission" date="2021-08" db="EMBL/GenBank/DDBJ databases">
        <authorList>
            <person name="Tani A."/>
            <person name="Ola A."/>
            <person name="Ogura Y."/>
            <person name="Katsura K."/>
            <person name="Hayashi T."/>
        </authorList>
    </citation>
    <scope>NUCLEOTIDE SEQUENCE</scope>
    <source>
        <strain evidence="2">DSM 22415</strain>
    </source>
</reference>
<dbReference type="OrthoDB" id="8138983at2"/>
<gene>
    <name evidence="2" type="ORF">IFDJLNFL_2637</name>
    <name evidence="3" type="ORF">MTDSW087_01436</name>
</gene>